<dbReference type="AlphaFoldDB" id="A0A942Z8D1"/>
<keyword evidence="1" id="KW-0812">Transmembrane</keyword>
<evidence type="ECO:0000256" key="1">
    <source>
        <dbReference type="SAM" id="Phobius"/>
    </source>
</evidence>
<proteinExistence type="predicted"/>
<evidence type="ECO:0000313" key="2">
    <source>
        <dbReference type="EMBL" id="MBS4538163.1"/>
    </source>
</evidence>
<dbReference type="EMBL" id="WSFT01000028">
    <property type="protein sequence ID" value="MBS4538163.1"/>
    <property type="molecule type" value="Genomic_DNA"/>
</dbReference>
<keyword evidence="1" id="KW-0472">Membrane</keyword>
<accession>A0A942Z8D1</accession>
<protein>
    <submittedName>
        <fullName evidence="2">Uncharacterized protein</fullName>
    </submittedName>
</protein>
<gene>
    <name evidence="2" type="ORF">GOQ27_06795</name>
</gene>
<dbReference type="RefSeq" id="WP_203366083.1">
    <property type="nucleotide sequence ID" value="NZ_WSFT01000028.1"/>
</dbReference>
<organism evidence="2 3">
    <name type="scientific">Anaeromonas frigoriresistens</name>
    <dbReference type="NCBI Taxonomy" id="2683708"/>
    <lineage>
        <taxon>Bacteria</taxon>
        <taxon>Bacillati</taxon>
        <taxon>Bacillota</taxon>
        <taxon>Tissierellia</taxon>
        <taxon>Tissierellales</taxon>
        <taxon>Thermohalobacteraceae</taxon>
        <taxon>Anaeromonas</taxon>
    </lineage>
</organism>
<feature type="transmembrane region" description="Helical" evidence="1">
    <location>
        <begin position="6"/>
        <end position="26"/>
    </location>
</feature>
<name>A0A942Z8D1_9FIRM</name>
<comment type="caution">
    <text evidence="2">The sequence shown here is derived from an EMBL/GenBank/DDBJ whole genome shotgun (WGS) entry which is preliminary data.</text>
</comment>
<evidence type="ECO:0000313" key="3">
    <source>
        <dbReference type="Proteomes" id="UP000724672"/>
    </source>
</evidence>
<keyword evidence="1" id="KW-1133">Transmembrane helix</keyword>
<keyword evidence="3" id="KW-1185">Reference proteome</keyword>
<reference evidence="2" key="1">
    <citation type="submission" date="2019-12" db="EMBL/GenBank/DDBJ databases">
        <title>Clostridiaceae gen. nov. sp. nov., isolated from sediment in Xinjiang, China.</title>
        <authorList>
            <person name="Zhang R."/>
        </authorList>
    </citation>
    <scope>NUCLEOTIDE SEQUENCE</scope>
    <source>
        <strain evidence="2">D2Q-11</strain>
    </source>
</reference>
<sequence>MVIFILYVFIYVFFIYGIIEFTKHLYTEYDIPKRTHQINIVMRDEKDFEYTLISIKDKFSHICIYADMKNKELIEMIRVSSSDFNIEIHDINELK</sequence>
<dbReference type="Proteomes" id="UP000724672">
    <property type="component" value="Unassembled WGS sequence"/>
</dbReference>